<dbReference type="PANTHER" id="PTHR31157:SF1">
    <property type="entry name" value="SCP DOMAIN-CONTAINING PROTEIN"/>
    <property type="match status" value="1"/>
</dbReference>
<dbReference type="OrthoDB" id="8611574at2"/>
<sequence length="577" mass="59321">MDLEQLTDTELVRAAQYGDPWAREQLVDVHQPLVRALAARALDGRPGADAAVGAIVRDTLGRAEFALGTLPSPEAFRPWLVAMAVDSTLAHAAAAAHGLPTGPAAPGTDFAEALCWLDVEDTLMVALWSLEEEGWLSRYETAAALNWTPHDTAIRMEAVRIRLDAARSVATALAHTPRCPDLDQQAAGWGGEPSAPWRDHLARHTAHCAHCAGGTGFGSPLPVGAPGTGASVPVGAVAAAAVPGAADPTESFFLLPDHTDHTASFALAEPDPTAATADLRSSRASRRRRRQADERTRRRAAVAAGIAVAAVTGGIFSLHSARQGDEELWQANQATASGLDLPLSNEPDALTASPSTVTTSPSTASASASPSPSKASASAGASASAAKTPAPERTVSTPTKSPRPTTTKPATKRPTPPTAGPDATPSAPATTTAPTGGTDSGSGGGPQQDTGQSSAAEQVIALVNAERAKAGCGALSANATLTKAAQGHSDDMAARDYFDHTNPDGDGPGERVTAAGYPWSTYGENIAMGQSTPEQVMEGWMNSPGHRANILNCDFKEIGVGIHTSGGPYWTQVFGAR</sequence>
<dbReference type="EMBL" id="CP029194">
    <property type="protein sequence ID" value="QES25027.1"/>
    <property type="molecule type" value="Genomic_DNA"/>
</dbReference>
<dbReference type="InterPro" id="IPR014044">
    <property type="entry name" value="CAP_dom"/>
</dbReference>
<dbReference type="InterPro" id="IPR013325">
    <property type="entry name" value="RNA_pol_sigma_r2"/>
</dbReference>
<feature type="region of interest" description="Disordered" evidence="1">
    <location>
        <begin position="339"/>
        <end position="455"/>
    </location>
</feature>
<dbReference type="Gene3D" id="3.40.33.10">
    <property type="entry name" value="CAP"/>
    <property type="match status" value="1"/>
</dbReference>
<gene>
    <name evidence="3" type="ORF">DEJ46_37725</name>
</gene>
<dbReference type="Gene3D" id="1.10.1740.10">
    <property type="match status" value="1"/>
</dbReference>
<feature type="domain" description="SCP" evidence="2">
    <location>
        <begin position="461"/>
        <end position="574"/>
    </location>
</feature>
<dbReference type="PANTHER" id="PTHR31157">
    <property type="entry name" value="SCP DOMAIN-CONTAINING PROTEIN"/>
    <property type="match status" value="1"/>
</dbReference>
<accession>A0A5P2B4W8</accession>
<dbReference type="AlphaFoldDB" id="A0A5P2B4W8"/>
<proteinExistence type="predicted"/>
<evidence type="ECO:0000313" key="3">
    <source>
        <dbReference type="EMBL" id="QES25027.1"/>
    </source>
</evidence>
<feature type="compositionally biased region" description="Low complexity" evidence="1">
    <location>
        <begin position="349"/>
        <end position="413"/>
    </location>
</feature>
<dbReference type="GO" id="GO:0003700">
    <property type="term" value="F:DNA-binding transcription factor activity"/>
    <property type="evidence" value="ECO:0007669"/>
    <property type="project" value="InterPro"/>
</dbReference>
<name>A0A5P2B4W8_STRVZ</name>
<organism evidence="3 4">
    <name type="scientific">Streptomyces venezuelae</name>
    <dbReference type="NCBI Taxonomy" id="54571"/>
    <lineage>
        <taxon>Bacteria</taxon>
        <taxon>Bacillati</taxon>
        <taxon>Actinomycetota</taxon>
        <taxon>Actinomycetes</taxon>
        <taxon>Kitasatosporales</taxon>
        <taxon>Streptomycetaceae</taxon>
        <taxon>Streptomyces</taxon>
    </lineage>
</organism>
<reference evidence="3 4" key="1">
    <citation type="submission" date="2018-05" db="EMBL/GenBank/DDBJ databases">
        <title>Streptomyces venezuelae.</title>
        <authorList>
            <person name="Kim W."/>
            <person name="Lee N."/>
            <person name="Cho B.-K."/>
        </authorList>
    </citation>
    <scope>NUCLEOTIDE SEQUENCE [LARGE SCALE GENOMIC DNA]</scope>
    <source>
        <strain evidence="3 4">ATCC 15068</strain>
    </source>
</reference>
<feature type="region of interest" description="Disordered" evidence="1">
    <location>
        <begin position="266"/>
        <end position="298"/>
    </location>
</feature>
<protein>
    <submittedName>
        <fullName evidence="3">RNA polymerase</fullName>
    </submittedName>
</protein>
<dbReference type="SUPFAM" id="SSF55797">
    <property type="entry name" value="PR-1-like"/>
    <property type="match status" value="1"/>
</dbReference>
<dbReference type="GO" id="GO:0006352">
    <property type="term" value="P:DNA-templated transcription initiation"/>
    <property type="evidence" value="ECO:0007669"/>
    <property type="project" value="InterPro"/>
</dbReference>
<dbReference type="SUPFAM" id="SSF88946">
    <property type="entry name" value="Sigma2 domain of RNA polymerase sigma factors"/>
    <property type="match status" value="1"/>
</dbReference>
<feature type="compositionally biased region" description="Low complexity" evidence="1">
    <location>
        <begin position="420"/>
        <end position="437"/>
    </location>
</feature>
<dbReference type="InterPro" id="IPR035940">
    <property type="entry name" value="CAP_sf"/>
</dbReference>
<evidence type="ECO:0000313" key="4">
    <source>
        <dbReference type="Proteomes" id="UP000324106"/>
    </source>
</evidence>
<evidence type="ECO:0000256" key="1">
    <source>
        <dbReference type="SAM" id="MobiDB-lite"/>
    </source>
</evidence>
<dbReference type="CDD" id="cd05379">
    <property type="entry name" value="CAP_bacterial"/>
    <property type="match status" value="1"/>
</dbReference>
<dbReference type="Proteomes" id="UP000324106">
    <property type="component" value="Chromosome"/>
</dbReference>
<evidence type="ECO:0000259" key="2">
    <source>
        <dbReference type="Pfam" id="PF00188"/>
    </source>
</evidence>
<dbReference type="Pfam" id="PF00188">
    <property type="entry name" value="CAP"/>
    <property type="match status" value="1"/>
</dbReference>